<evidence type="ECO:0000313" key="4">
    <source>
        <dbReference type="Proteomes" id="UP001255696"/>
    </source>
</evidence>
<dbReference type="Proteomes" id="UP001255696">
    <property type="component" value="Unassembled WGS sequence"/>
</dbReference>
<keyword evidence="1" id="KW-0812">Transmembrane</keyword>
<name>A0AAW8TQL0_9ENTE</name>
<evidence type="ECO:0000313" key="3">
    <source>
        <dbReference type="EMBL" id="MDT2797069.1"/>
    </source>
</evidence>
<protein>
    <submittedName>
        <fullName evidence="3">Phage tail protein</fullName>
    </submittedName>
</protein>
<accession>A0AAW8TQL0</accession>
<evidence type="ECO:0000259" key="2">
    <source>
        <dbReference type="PROSITE" id="PS50206"/>
    </source>
</evidence>
<feature type="domain" description="Rhodanese" evidence="2">
    <location>
        <begin position="630"/>
        <end position="656"/>
    </location>
</feature>
<proteinExistence type="predicted"/>
<sequence>MATELGQAYVQIMPSAKGISGMIQKQIEPESKSAGASAGISLGKSMITAVTAAIAAAGIGKMFAKSISEGAALEQSLGGIETLFKDSADTVMTYANQAYRTAGVSANKYMENVTSFSASLISSLGGDTAKAAELANTAMVDMSDNANKMGTDMESITQTYQSLARGNYAMLDNLKLGYGGTKSEMERLMADAEKLTGEHYTVGDFADTVKAIHAVQDSLGITGTTAKEAATTLSGSLASMKAAFSDVLGKLSLGQDIVPSLNALAETTATFLFGNFIPMVGNILKGLPTAITTFISAAIPQMTAGLKSMFSDIGVDIDFSGLTSKFSKIIEVVQPIINGLKTAFGQLPSLFNSVVSSVTPVINTLVSGFSRLDFSGIQTLISSIIPAIQTGFSTMMSIVGPAIDSVVDSFVSMWNAAQPLISVISGALMPAFQILGSFLGGVIKGALMGLSMAFDSVKIAIGFLTPIITVIVNVFSALSPVLSTIAQWVGTVIGLFGNLGTAGQGLSSFIQSAWTNIQTAISTAASVIGTVIEYIKLAFSGVGNAAQVVKNIISIVWMAIGDVIRTVASAIRSAMSAAGNAFRSFGSVVSAISGTIKGVINGVKNTFNSLKNISLVGAGSAIMNGFLGGLQAGFNKVKGFVGGIASWIKEHKGPISYDRKLLIPAGNAIMKGLNEGLSTQFKDVQSNVLGMADTLANTFNPDLNAELSAVGDVQLAVSSKGLYDSSSQQSNKESYLMDLLVKMANRPVIIENKMDGKKIGQMVAEPVTDEQNKRQAILNAVYGLGW</sequence>
<comment type="caution">
    <text evidence="3">The sequence shown here is derived from an EMBL/GenBank/DDBJ whole genome shotgun (WGS) entry which is preliminary data.</text>
</comment>
<dbReference type="InterPro" id="IPR001763">
    <property type="entry name" value="Rhodanese-like_dom"/>
</dbReference>
<evidence type="ECO:0000256" key="1">
    <source>
        <dbReference type="SAM" id="Phobius"/>
    </source>
</evidence>
<dbReference type="PROSITE" id="PS50206">
    <property type="entry name" value="RHODANESE_3"/>
    <property type="match status" value="1"/>
</dbReference>
<feature type="transmembrane region" description="Helical" evidence="1">
    <location>
        <begin position="459"/>
        <end position="478"/>
    </location>
</feature>
<keyword evidence="1" id="KW-0472">Membrane</keyword>
<organism evidence="3 4">
    <name type="scientific">Enterococcus cecorum</name>
    <dbReference type="NCBI Taxonomy" id="44008"/>
    <lineage>
        <taxon>Bacteria</taxon>
        <taxon>Bacillati</taxon>
        <taxon>Bacillota</taxon>
        <taxon>Bacilli</taxon>
        <taxon>Lactobacillales</taxon>
        <taxon>Enterococcaceae</taxon>
        <taxon>Enterococcus</taxon>
    </lineage>
</organism>
<feature type="transmembrane region" description="Helical" evidence="1">
    <location>
        <begin position="420"/>
        <end position="447"/>
    </location>
</feature>
<gene>
    <name evidence="3" type="ORF">P7H47_07420</name>
</gene>
<dbReference type="AlphaFoldDB" id="A0AAW8TQL0"/>
<keyword evidence="1" id="KW-1133">Transmembrane helix</keyword>
<dbReference type="EMBL" id="JARQBI010000016">
    <property type="protein sequence ID" value="MDT2797069.1"/>
    <property type="molecule type" value="Genomic_DNA"/>
</dbReference>
<dbReference type="RefSeq" id="WP_311897760.1">
    <property type="nucleotide sequence ID" value="NZ_JARQBI010000016.1"/>
</dbReference>
<reference evidence="3" key="1">
    <citation type="submission" date="2023-03" db="EMBL/GenBank/DDBJ databases">
        <authorList>
            <person name="Shen W."/>
            <person name="Cai J."/>
        </authorList>
    </citation>
    <scope>NUCLEOTIDE SEQUENCE</scope>
    <source>
        <strain evidence="3">B245-2</strain>
    </source>
</reference>